<gene>
    <name evidence="3" type="ORF">K491DRAFT_589432</name>
</gene>
<dbReference type="InterPro" id="IPR020904">
    <property type="entry name" value="Sc_DH/Rdtase_CS"/>
</dbReference>
<dbReference type="Gene3D" id="3.40.50.720">
    <property type="entry name" value="NAD(P)-binding Rossmann-like Domain"/>
    <property type="match status" value="1"/>
</dbReference>
<accession>A0A6A6TLG3</accession>
<reference evidence="3" key="1">
    <citation type="journal article" date="2020" name="Stud. Mycol.">
        <title>101 Dothideomycetes genomes: a test case for predicting lifestyles and emergence of pathogens.</title>
        <authorList>
            <person name="Haridas S."/>
            <person name="Albert R."/>
            <person name="Binder M."/>
            <person name="Bloem J."/>
            <person name="Labutti K."/>
            <person name="Salamov A."/>
            <person name="Andreopoulos B."/>
            <person name="Baker S."/>
            <person name="Barry K."/>
            <person name="Bills G."/>
            <person name="Bluhm B."/>
            <person name="Cannon C."/>
            <person name="Castanera R."/>
            <person name="Culley D."/>
            <person name="Daum C."/>
            <person name="Ezra D."/>
            <person name="Gonzalez J."/>
            <person name="Henrissat B."/>
            <person name="Kuo A."/>
            <person name="Liang C."/>
            <person name="Lipzen A."/>
            <person name="Lutzoni F."/>
            <person name="Magnuson J."/>
            <person name="Mondo S."/>
            <person name="Nolan M."/>
            <person name="Ohm R."/>
            <person name="Pangilinan J."/>
            <person name="Park H.-J."/>
            <person name="Ramirez L."/>
            <person name="Alfaro M."/>
            <person name="Sun H."/>
            <person name="Tritt A."/>
            <person name="Yoshinaga Y."/>
            <person name="Zwiers L.-H."/>
            <person name="Turgeon B."/>
            <person name="Goodwin S."/>
            <person name="Spatafora J."/>
            <person name="Crous P."/>
            <person name="Grigoriev I."/>
        </authorList>
    </citation>
    <scope>NUCLEOTIDE SEQUENCE</scope>
    <source>
        <strain evidence="3">CBS 122681</strain>
    </source>
</reference>
<dbReference type="Proteomes" id="UP000799324">
    <property type="component" value="Unassembled WGS sequence"/>
</dbReference>
<sequence>MRGKVIAITGGAAGIGLATAHLLVSQGAKVAISDVNKTNLSSAHTSLQSSCQDGGAILATSVDVRKREQVDSWVSEIVEKFGKLDGAANLAGVIPKSINIERVEDLNDADWQFVLDVNITGVMQCMRAQIAQMNEKASIVNAASIAGLGGFPKNAAYTVAKHGVVGLTKTAAKEVGDRGIRVNCIAPGIIDTEMHRESVRIRGKEGDYKIQIPRKGRPEEVAALIVWLLCDGSQYITGTVQIIDGGIMA</sequence>
<dbReference type="EMBL" id="MU004300">
    <property type="protein sequence ID" value="KAF2660286.1"/>
    <property type="molecule type" value="Genomic_DNA"/>
</dbReference>
<keyword evidence="2" id="KW-0521">NADP</keyword>
<evidence type="ECO:0000256" key="1">
    <source>
        <dbReference type="ARBA" id="ARBA00006484"/>
    </source>
</evidence>
<dbReference type="GO" id="GO:0016616">
    <property type="term" value="F:oxidoreductase activity, acting on the CH-OH group of donors, NAD or NADP as acceptor"/>
    <property type="evidence" value="ECO:0007669"/>
    <property type="project" value="TreeGrafter"/>
</dbReference>
<evidence type="ECO:0000313" key="4">
    <source>
        <dbReference type="Proteomes" id="UP000799324"/>
    </source>
</evidence>
<dbReference type="GO" id="GO:0006633">
    <property type="term" value="P:fatty acid biosynthetic process"/>
    <property type="evidence" value="ECO:0007669"/>
    <property type="project" value="TreeGrafter"/>
</dbReference>
<keyword evidence="4" id="KW-1185">Reference proteome</keyword>
<evidence type="ECO:0000313" key="3">
    <source>
        <dbReference type="EMBL" id="KAF2660286.1"/>
    </source>
</evidence>
<dbReference type="OrthoDB" id="1669814at2759"/>
<dbReference type="PANTHER" id="PTHR42760">
    <property type="entry name" value="SHORT-CHAIN DEHYDROGENASES/REDUCTASES FAMILY MEMBER"/>
    <property type="match status" value="1"/>
</dbReference>
<name>A0A6A6TLG3_9PLEO</name>
<dbReference type="InterPro" id="IPR002347">
    <property type="entry name" value="SDR_fam"/>
</dbReference>
<dbReference type="FunFam" id="3.40.50.720:FF:000084">
    <property type="entry name" value="Short-chain dehydrogenase reductase"/>
    <property type="match status" value="1"/>
</dbReference>
<dbReference type="PRINTS" id="PR00081">
    <property type="entry name" value="GDHRDH"/>
</dbReference>
<protein>
    <submittedName>
        <fullName evidence="3">NAD(P)-binding protein</fullName>
    </submittedName>
</protein>
<dbReference type="SUPFAM" id="SSF51735">
    <property type="entry name" value="NAD(P)-binding Rossmann-fold domains"/>
    <property type="match status" value="1"/>
</dbReference>
<proteinExistence type="inferred from homology"/>
<dbReference type="GO" id="GO:0048038">
    <property type="term" value="F:quinone binding"/>
    <property type="evidence" value="ECO:0007669"/>
    <property type="project" value="TreeGrafter"/>
</dbReference>
<organism evidence="3 4">
    <name type="scientific">Lophiostoma macrostomum CBS 122681</name>
    <dbReference type="NCBI Taxonomy" id="1314788"/>
    <lineage>
        <taxon>Eukaryota</taxon>
        <taxon>Fungi</taxon>
        <taxon>Dikarya</taxon>
        <taxon>Ascomycota</taxon>
        <taxon>Pezizomycotina</taxon>
        <taxon>Dothideomycetes</taxon>
        <taxon>Pleosporomycetidae</taxon>
        <taxon>Pleosporales</taxon>
        <taxon>Lophiostomataceae</taxon>
        <taxon>Lophiostoma</taxon>
    </lineage>
</organism>
<dbReference type="PRINTS" id="PR00080">
    <property type="entry name" value="SDRFAMILY"/>
</dbReference>
<dbReference type="AlphaFoldDB" id="A0A6A6TLG3"/>
<dbReference type="PROSITE" id="PS00061">
    <property type="entry name" value="ADH_SHORT"/>
    <property type="match status" value="1"/>
</dbReference>
<dbReference type="Pfam" id="PF13561">
    <property type="entry name" value="adh_short_C2"/>
    <property type="match status" value="1"/>
</dbReference>
<comment type="similarity">
    <text evidence="1">Belongs to the short-chain dehydrogenases/reductases (SDR) family.</text>
</comment>
<evidence type="ECO:0000256" key="2">
    <source>
        <dbReference type="ARBA" id="ARBA00022857"/>
    </source>
</evidence>
<dbReference type="InterPro" id="IPR036291">
    <property type="entry name" value="NAD(P)-bd_dom_sf"/>
</dbReference>
<dbReference type="CDD" id="cd05233">
    <property type="entry name" value="SDR_c"/>
    <property type="match status" value="1"/>
</dbReference>
<dbReference type="PANTHER" id="PTHR42760:SF45">
    <property type="entry name" value="SHORT CHAIN DEHYDROGENASE_REDUCTASE FAMILY PROTEIN, PUTATIVE (AFU_ORTHOLOGUE AFUA_3G09150)-RELATED"/>
    <property type="match status" value="1"/>
</dbReference>